<dbReference type="SUPFAM" id="SSF81891">
    <property type="entry name" value="Poly A polymerase C-terminal region-like"/>
    <property type="match status" value="1"/>
</dbReference>
<sequence length="419" mass="45310">MADTPLKWPRLSAPWLNSPALAKVFGALGAGGAEARVVGGAVRNALLDRPVHEVDIATTAPPEDTMRLARDAGLGAYPTGIDHGTITVVSDGQSYEVTTLRRDVETDGRHAVVAFTNDWTEDASRRDFTINALYCDLDGNIYDPVGGGLADIRKRRVRFIGDAEARIREDYLRILRFFRFSAQYGSGQLDPTGLAAAEALKDGLILLSAERVSAEMLKLLAAPGAPDVLGVMYDAGILQLAVRTQIEPDRFVRLAAIEAALGEPPDPITRLAALAVIHPGDDIFLANQLRLSNADAHRIAAALETDPGIDPHTPESAGRAALYRLGRESFRRAVRLAWARSGASPNAPNWRARALLPDRWNASKMPFSGSDVMALGVAQGVAIGRVLDAFERWWIENDFPSDAEQQRKVLKDLAAEALA</sequence>
<keyword evidence="4" id="KW-0548">Nucleotidyltransferase</keyword>
<gene>
    <name evidence="9" type="ORF">SAMN04488557_0747</name>
</gene>
<dbReference type="AlphaFoldDB" id="A0A1I7MYC5"/>
<dbReference type="GO" id="GO:0000049">
    <property type="term" value="F:tRNA binding"/>
    <property type="evidence" value="ECO:0007669"/>
    <property type="project" value="TreeGrafter"/>
</dbReference>
<proteinExistence type="inferred from homology"/>
<reference evidence="10" key="1">
    <citation type="submission" date="2016-10" db="EMBL/GenBank/DDBJ databases">
        <authorList>
            <person name="Varghese N."/>
            <person name="Submissions S."/>
        </authorList>
    </citation>
    <scope>NUCLEOTIDE SEQUENCE [LARGE SCALE GENOMIC DNA]</scope>
    <source>
        <strain evidence="10">DSM 1565</strain>
    </source>
</reference>
<dbReference type="STRING" id="51670.SAMN04488557_0747"/>
<dbReference type="GO" id="GO:0046872">
    <property type="term" value="F:metal ion binding"/>
    <property type="evidence" value="ECO:0007669"/>
    <property type="project" value="UniProtKB-KW"/>
</dbReference>
<dbReference type="PANTHER" id="PTHR46173:SF1">
    <property type="entry name" value="CCA TRNA NUCLEOTIDYLTRANSFERASE 1, MITOCHONDRIAL"/>
    <property type="match status" value="1"/>
</dbReference>
<name>A0A1I7MYC5_9HYPH</name>
<keyword evidence="7" id="KW-0694">RNA-binding</keyword>
<dbReference type="InterPro" id="IPR002646">
    <property type="entry name" value="PolA_pol_head_dom"/>
</dbReference>
<accession>A0A1I7MYC5</accession>
<evidence type="ECO:0000256" key="7">
    <source>
        <dbReference type="RuleBase" id="RU003953"/>
    </source>
</evidence>
<dbReference type="Pfam" id="PF01743">
    <property type="entry name" value="PolyA_pol"/>
    <property type="match status" value="1"/>
</dbReference>
<keyword evidence="6" id="KW-0460">Magnesium</keyword>
<dbReference type="EMBL" id="FPCH01000001">
    <property type="protein sequence ID" value="SFV27384.1"/>
    <property type="molecule type" value="Genomic_DNA"/>
</dbReference>
<dbReference type="PANTHER" id="PTHR46173">
    <property type="entry name" value="CCA TRNA NUCLEOTIDYLTRANSFERASE 1, MITOCHONDRIAL"/>
    <property type="match status" value="1"/>
</dbReference>
<dbReference type="SUPFAM" id="SSF81301">
    <property type="entry name" value="Nucleotidyltransferase"/>
    <property type="match status" value="1"/>
</dbReference>
<evidence type="ECO:0000313" key="9">
    <source>
        <dbReference type="EMBL" id="SFV27384.1"/>
    </source>
</evidence>
<comment type="cofactor">
    <cofactor evidence="1">
        <name>Mg(2+)</name>
        <dbReference type="ChEBI" id="CHEBI:18420"/>
    </cofactor>
</comment>
<keyword evidence="10" id="KW-1185">Reference proteome</keyword>
<organism evidence="9 10">
    <name type="scientific">Hyphomicrobium facile</name>
    <dbReference type="NCBI Taxonomy" id="51670"/>
    <lineage>
        <taxon>Bacteria</taxon>
        <taxon>Pseudomonadati</taxon>
        <taxon>Pseudomonadota</taxon>
        <taxon>Alphaproteobacteria</taxon>
        <taxon>Hyphomicrobiales</taxon>
        <taxon>Hyphomicrobiaceae</taxon>
        <taxon>Hyphomicrobium</taxon>
    </lineage>
</organism>
<dbReference type="OrthoDB" id="9805698at2"/>
<evidence type="ECO:0000256" key="1">
    <source>
        <dbReference type="ARBA" id="ARBA00001946"/>
    </source>
</evidence>
<protein>
    <submittedName>
        <fullName evidence="9">Poly(A) polymerase</fullName>
    </submittedName>
</protein>
<evidence type="ECO:0000256" key="3">
    <source>
        <dbReference type="ARBA" id="ARBA00022694"/>
    </source>
</evidence>
<dbReference type="Proteomes" id="UP000199423">
    <property type="component" value="Unassembled WGS sequence"/>
</dbReference>
<evidence type="ECO:0000256" key="4">
    <source>
        <dbReference type="ARBA" id="ARBA00022695"/>
    </source>
</evidence>
<dbReference type="CDD" id="cd05398">
    <property type="entry name" value="NT_ClassII-CCAase"/>
    <property type="match status" value="1"/>
</dbReference>
<dbReference type="Gene3D" id="3.30.460.10">
    <property type="entry name" value="Beta Polymerase, domain 2"/>
    <property type="match status" value="1"/>
</dbReference>
<dbReference type="InterPro" id="IPR043519">
    <property type="entry name" value="NT_sf"/>
</dbReference>
<dbReference type="RefSeq" id="WP_092864352.1">
    <property type="nucleotide sequence ID" value="NZ_FPCH01000001.1"/>
</dbReference>
<keyword evidence="5" id="KW-0479">Metal-binding</keyword>
<keyword evidence="3" id="KW-0819">tRNA processing</keyword>
<dbReference type="GO" id="GO:0008033">
    <property type="term" value="P:tRNA processing"/>
    <property type="evidence" value="ECO:0007669"/>
    <property type="project" value="UniProtKB-KW"/>
</dbReference>
<dbReference type="InterPro" id="IPR050264">
    <property type="entry name" value="Bact_CCA-adding_enz_type3_sf"/>
</dbReference>
<dbReference type="GO" id="GO:0016779">
    <property type="term" value="F:nucleotidyltransferase activity"/>
    <property type="evidence" value="ECO:0007669"/>
    <property type="project" value="UniProtKB-KW"/>
</dbReference>
<keyword evidence="2 7" id="KW-0808">Transferase</keyword>
<dbReference type="Gene3D" id="1.10.3090.10">
    <property type="entry name" value="cca-adding enzyme, domain 2"/>
    <property type="match status" value="1"/>
</dbReference>
<evidence type="ECO:0000256" key="6">
    <source>
        <dbReference type="ARBA" id="ARBA00022842"/>
    </source>
</evidence>
<feature type="domain" description="Poly A polymerase head" evidence="8">
    <location>
        <begin position="35"/>
        <end position="158"/>
    </location>
</feature>
<evidence type="ECO:0000256" key="5">
    <source>
        <dbReference type="ARBA" id="ARBA00022723"/>
    </source>
</evidence>
<comment type="similarity">
    <text evidence="7">Belongs to the tRNA nucleotidyltransferase/poly(A) polymerase family.</text>
</comment>
<evidence type="ECO:0000313" key="10">
    <source>
        <dbReference type="Proteomes" id="UP000199423"/>
    </source>
</evidence>
<evidence type="ECO:0000259" key="8">
    <source>
        <dbReference type="Pfam" id="PF01743"/>
    </source>
</evidence>
<evidence type="ECO:0000256" key="2">
    <source>
        <dbReference type="ARBA" id="ARBA00022679"/>
    </source>
</evidence>